<dbReference type="Pfam" id="PF00271">
    <property type="entry name" value="Helicase_C"/>
    <property type="match status" value="1"/>
</dbReference>
<dbReference type="CDD" id="cd17991">
    <property type="entry name" value="DEXHc_TRCF"/>
    <property type="match status" value="1"/>
</dbReference>
<dbReference type="GO" id="GO:0005524">
    <property type="term" value="F:ATP binding"/>
    <property type="evidence" value="ECO:0007669"/>
    <property type="project" value="UniProtKB-UniRule"/>
</dbReference>
<evidence type="ECO:0000256" key="4">
    <source>
        <dbReference type="ARBA" id="ARBA00022763"/>
    </source>
</evidence>
<dbReference type="RefSeq" id="WP_071063745.1">
    <property type="nucleotide sequence ID" value="NZ_MKIE01000007.1"/>
</dbReference>
<dbReference type="SUPFAM" id="SSF141259">
    <property type="entry name" value="CarD-like"/>
    <property type="match status" value="1"/>
</dbReference>
<evidence type="ECO:0000256" key="1">
    <source>
        <dbReference type="ARBA" id="ARBA00004496"/>
    </source>
</evidence>
<dbReference type="SUPFAM" id="SSF52540">
    <property type="entry name" value="P-loop containing nucleoside triphosphate hydrolases"/>
    <property type="match status" value="4"/>
</dbReference>
<evidence type="ECO:0000259" key="16">
    <source>
        <dbReference type="PROSITE" id="PS51194"/>
    </source>
</evidence>
<dbReference type="Pfam" id="PF17757">
    <property type="entry name" value="UvrB_inter"/>
    <property type="match status" value="1"/>
</dbReference>
<evidence type="ECO:0000259" key="15">
    <source>
        <dbReference type="PROSITE" id="PS51192"/>
    </source>
</evidence>
<keyword evidence="6" id="KW-0347">Helicase</keyword>
<dbReference type="Gene3D" id="3.40.50.11180">
    <property type="match status" value="1"/>
</dbReference>
<proteinExistence type="inferred from homology"/>
<comment type="function">
    <text evidence="13">Couples transcription and DNA repair by recognizing RNA polymerase (RNAP) stalled at DNA lesions. Mediates ATP-dependent release of RNAP and its truncated transcript from the DNA, and recruitment of nucleotide excision repair machinery to the damaged site.</text>
</comment>
<keyword evidence="18" id="KW-1185">Reference proteome</keyword>
<evidence type="ECO:0000256" key="6">
    <source>
        <dbReference type="ARBA" id="ARBA00022806"/>
    </source>
</evidence>
<dbReference type="InterPro" id="IPR003711">
    <property type="entry name" value="CarD-like/TRCF_RID"/>
</dbReference>
<dbReference type="GO" id="GO:0006355">
    <property type="term" value="P:regulation of DNA-templated transcription"/>
    <property type="evidence" value="ECO:0007669"/>
    <property type="project" value="UniProtKB-UniRule"/>
</dbReference>
<dbReference type="Gene3D" id="2.40.10.170">
    <property type="match status" value="1"/>
</dbReference>
<evidence type="ECO:0000256" key="7">
    <source>
        <dbReference type="ARBA" id="ARBA00022840"/>
    </source>
</evidence>
<dbReference type="InterPro" id="IPR014001">
    <property type="entry name" value="Helicase_ATP-bd"/>
</dbReference>
<dbReference type="PANTHER" id="PTHR47964">
    <property type="entry name" value="ATP-DEPENDENT DNA HELICASE HOMOLOG RECG, CHLOROPLASTIC"/>
    <property type="match status" value="1"/>
</dbReference>
<evidence type="ECO:0000256" key="10">
    <source>
        <dbReference type="ARBA" id="ARBA00061104"/>
    </source>
</evidence>
<dbReference type="InterPro" id="IPR037235">
    <property type="entry name" value="TRCF-like_C_D7"/>
</dbReference>
<evidence type="ECO:0000256" key="3">
    <source>
        <dbReference type="ARBA" id="ARBA00022741"/>
    </source>
</evidence>
<evidence type="ECO:0000256" key="12">
    <source>
        <dbReference type="ARBA" id="ARBA00070128"/>
    </source>
</evidence>
<dbReference type="Pfam" id="PF02559">
    <property type="entry name" value="CarD_TRCF_RID"/>
    <property type="match status" value="1"/>
</dbReference>
<dbReference type="InterPro" id="IPR011545">
    <property type="entry name" value="DEAD/DEAH_box_helicase_dom"/>
</dbReference>
<dbReference type="Proteomes" id="UP000180254">
    <property type="component" value="Unassembled WGS sequence"/>
</dbReference>
<name>A0A1S1V540_9FIRM</name>
<evidence type="ECO:0000256" key="13">
    <source>
        <dbReference type="HAMAP-Rule" id="MF_00969"/>
    </source>
</evidence>
<keyword evidence="2 13" id="KW-0963">Cytoplasm</keyword>
<dbReference type="SMART" id="SM00982">
    <property type="entry name" value="TRCF"/>
    <property type="match status" value="1"/>
</dbReference>
<reference evidence="17 18" key="1">
    <citation type="submission" date="2016-09" db="EMBL/GenBank/DDBJ databases">
        <title>Genome sequence of Eubacterium angustum.</title>
        <authorList>
            <person name="Poehlein A."/>
            <person name="Daniel R."/>
        </authorList>
    </citation>
    <scope>NUCLEOTIDE SEQUENCE [LARGE SCALE GENOMIC DNA]</scope>
    <source>
        <strain evidence="17 18">DSM 1989</strain>
    </source>
</reference>
<dbReference type="STRING" id="39480.EUAN_17660"/>
<dbReference type="GO" id="GO:0005737">
    <property type="term" value="C:cytoplasm"/>
    <property type="evidence" value="ECO:0007669"/>
    <property type="project" value="UniProtKB-SubCell"/>
</dbReference>
<dbReference type="SMART" id="SM00487">
    <property type="entry name" value="DEXDc"/>
    <property type="match status" value="1"/>
</dbReference>
<keyword evidence="3 13" id="KW-0547">Nucleotide-binding</keyword>
<dbReference type="SMART" id="SM00490">
    <property type="entry name" value="HELICc"/>
    <property type="match status" value="1"/>
</dbReference>
<feature type="domain" description="Helicase C-terminal" evidence="16">
    <location>
        <begin position="826"/>
        <end position="980"/>
    </location>
</feature>
<dbReference type="GO" id="GO:0000716">
    <property type="term" value="P:transcription-coupled nucleotide-excision repair, DNA damage recognition"/>
    <property type="evidence" value="ECO:0007669"/>
    <property type="project" value="UniProtKB-UniRule"/>
</dbReference>
<keyword evidence="14" id="KW-0175">Coiled coil</keyword>
<keyword evidence="9 13" id="KW-0234">DNA repair</keyword>
<dbReference type="PROSITE" id="PS51194">
    <property type="entry name" value="HELICASE_CTER"/>
    <property type="match status" value="1"/>
</dbReference>
<feature type="domain" description="Helicase ATP-binding" evidence="15">
    <location>
        <begin position="644"/>
        <end position="805"/>
    </location>
</feature>
<keyword evidence="5 13" id="KW-0378">Hydrolase</keyword>
<dbReference type="Gene3D" id="3.90.1150.50">
    <property type="entry name" value="Transcription-repair-coupling factor, D7 domain"/>
    <property type="match status" value="1"/>
</dbReference>
<evidence type="ECO:0000313" key="18">
    <source>
        <dbReference type="Proteomes" id="UP000180254"/>
    </source>
</evidence>
<dbReference type="HAMAP" id="MF_00969">
    <property type="entry name" value="TRCF"/>
    <property type="match status" value="1"/>
</dbReference>
<accession>A0A1S1V540</accession>
<dbReference type="GO" id="GO:0003678">
    <property type="term" value="F:DNA helicase activity"/>
    <property type="evidence" value="ECO:0007669"/>
    <property type="project" value="TreeGrafter"/>
</dbReference>
<keyword evidence="7 13" id="KW-0067">ATP-binding</keyword>
<dbReference type="InterPro" id="IPR036101">
    <property type="entry name" value="CarD-like/TRCF_RID_sf"/>
</dbReference>
<protein>
    <recommendedName>
        <fullName evidence="12 13">Transcription-repair-coupling factor</fullName>
        <shortName evidence="13">TRCF</shortName>
        <ecNumber evidence="13">3.6.4.-</ecNumber>
    </recommendedName>
</protein>
<evidence type="ECO:0000256" key="2">
    <source>
        <dbReference type="ARBA" id="ARBA00022490"/>
    </source>
</evidence>
<dbReference type="InterPro" id="IPR027417">
    <property type="entry name" value="P-loop_NTPase"/>
</dbReference>
<feature type="coiled-coil region" evidence="14">
    <location>
        <begin position="250"/>
        <end position="277"/>
    </location>
</feature>
<evidence type="ECO:0000256" key="5">
    <source>
        <dbReference type="ARBA" id="ARBA00022801"/>
    </source>
</evidence>
<dbReference type="InterPro" id="IPR041471">
    <property type="entry name" value="UvrB_inter"/>
</dbReference>
<dbReference type="Pfam" id="PF03461">
    <property type="entry name" value="TRCF"/>
    <property type="match status" value="1"/>
</dbReference>
<comment type="caution">
    <text evidence="17">The sequence shown here is derived from an EMBL/GenBank/DDBJ whole genome shotgun (WGS) entry which is preliminary data.</text>
</comment>
<dbReference type="PANTHER" id="PTHR47964:SF1">
    <property type="entry name" value="ATP-DEPENDENT DNA HELICASE HOMOLOG RECG, CHLOROPLASTIC"/>
    <property type="match status" value="1"/>
</dbReference>
<comment type="subcellular location">
    <subcellularLocation>
        <location evidence="1 13">Cytoplasm</location>
    </subcellularLocation>
</comment>
<dbReference type="PROSITE" id="PS51192">
    <property type="entry name" value="HELICASE_ATP_BIND_1"/>
    <property type="match status" value="1"/>
</dbReference>
<keyword evidence="8 13" id="KW-0238">DNA-binding</keyword>
<dbReference type="SUPFAM" id="SSF143517">
    <property type="entry name" value="TRCF domain-like"/>
    <property type="match status" value="1"/>
</dbReference>
<gene>
    <name evidence="13 17" type="primary">mfd</name>
    <name evidence="17" type="ORF">EUAN_17660</name>
</gene>
<evidence type="ECO:0000256" key="8">
    <source>
        <dbReference type="ARBA" id="ARBA00023125"/>
    </source>
</evidence>
<dbReference type="InterPro" id="IPR004576">
    <property type="entry name" value="Mfd"/>
</dbReference>
<dbReference type="Pfam" id="PF00270">
    <property type="entry name" value="DEAD"/>
    <property type="match status" value="1"/>
</dbReference>
<evidence type="ECO:0000313" key="17">
    <source>
        <dbReference type="EMBL" id="OHW61763.1"/>
    </source>
</evidence>
<sequence length="1172" mass="133785">MDRVVTRGLRQSSQYRDILASMNSGCRAISIVGVSPESLANIAYTLSADEGKQILILAKDEYRARKLYDSIMLYDRENTELYPKRELMLYDIDAYSHEVSDERCRIISRLYNGEDIITVASIESVFDRVVSKGDFLNLKLKIEYGESYSLEEIVSRLANLGYERVEIVEARGQFSLRGGILDVFSVGAEDPYRIEFFGDEVDSIRSFDAKTQRSVGNLQSVEIYASKEIVIDWKNVEPLIRAMESDLKKTAEKLGESKDLKEVLEKLEAKYASQIEKLKEGVAVKNMDFLIPYVKESLGSLLDYLKEDSIVLVDEPSRVAESIEELELSYKSKIAELEELGEATSSHEKIYYSKKEVIQKLQERQMLLSSDIAKKSSLFRSSAAVNINTKSIPNYMGKLDLFVDDLKYYKGRNSRVLIFSGDELNGRRLEQDIREYGLEVVYTENPEIELEAGQIGVIPWKIAAGFEYSDCNWVFIGYGEIFKKERKKKKKLKRKDAAKIESFTDLKTGDYVVHEAHGIGRYTGIKQLNVQGVKKDYMIINYSGDDILYIPIDQMNLIQKYIGSDSASPKVNKLGSSDWQKTKAKVKKAIEDMAKDLIKLYATRETIKGYAFSEDTPWQKQFEDAFPHQETDDQLKSIEEIKQDMEREKPMDRLLCGDVGYGKTEVAIRAMFKAAMDGKQVVFLVPTTILAQQHYTNISERFSEYPIKVESLSRFKTPMQQRKIMNDLKCGNIDILIGTHRILSKQVVFKDLGLLIIDEEQRFGVKQKEALKQIKESVDVLTLTATPIPRTLHMSLTGIRDMSVIEEPPEERLPVQTYVLERNESIIRDAVMKEVARGGQVYILYNKVRSIDIFAAKIKKLIPEVNIGVAHGQMGERNLERVMSEFLEREYDVLICTTIIETGLDIPNVNTIIINDADKMGLSQLYQLRGRVGRSSRMAYAYFMYDKDKSLSEVAEKRLKSIKEFTEFGSGFKIAMRDLEIRGAGNLLGAEQHGQMASIGYDLYVKYLDSAVKRLKGQIKTEEPVETSIEIDVDGYIPDRYISNEEQKIEAYKRISVIESKAEMDELMDELTDRYGDIPKQVQNLIRISYIKAMARSHRILSVEQSGDRVKLGFGDILDMKREFIESLVGEYGPRVEFDTTSSPSIKYKLESKSQTEVLKEIEAIVTKLSSN</sequence>
<dbReference type="InterPro" id="IPR047112">
    <property type="entry name" value="RecG/Mfd"/>
</dbReference>
<dbReference type="FunFam" id="3.40.50.300:FF:000546">
    <property type="entry name" value="Transcription-repair-coupling factor"/>
    <property type="match status" value="1"/>
</dbReference>
<dbReference type="AlphaFoldDB" id="A0A1S1V540"/>
<keyword evidence="4 13" id="KW-0227">DNA damage</keyword>
<dbReference type="Gene3D" id="3.30.2060.10">
    <property type="entry name" value="Penicillin-binding protein 1b domain"/>
    <property type="match status" value="1"/>
</dbReference>
<comment type="similarity">
    <text evidence="11 13">In the C-terminal section; belongs to the helicase family. RecG subfamily.</text>
</comment>
<dbReference type="InterPro" id="IPR005118">
    <property type="entry name" value="TRCF_C"/>
</dbReference>
<comment type="similarity">
    <text evidence="10 13">In the N-terminal section; belongs to the UvrB family.</text>
</comment>
<evidence type="ECO:0000256" key="11">
    <source>
        <dbReference type="ARBA" id="ARBA00061399"/>
    </source>
</evidence>
<dbReference type="InterPro" id="IPR001650">
    <property type="entry name" value="Helicase_C-like"/>
</dbReference>
<dbReference type="GO" id="GO:0003684">
    <property type="term" value="F:damaged DNA binding"/>
    <property type="evidence" value="ECO:0007669"/>
    <property type="project" value="InterPro"/>
</dbReference>
<dbReference type="EMBL" id="MKIE01000007">
    <property type="protein sequence ID" value="OHW61763.1"/>
    <property type="molecule type" value="Genomic_DNA"/>
</dbReference>
<dbReference type="EC" id="3.6.4.-" evidence="13"/>
<organism evidence="17 18">
    <name type="scientific">Andreesenia angusta</name>
    <dbReference type="NCBI Taxonomy" id="39480"/>
    <lineage>
        <taxon>Bacteria</taxon>
        <taxon>Bacillati</taxon>
        <taxon>Bacillota</taxon>
        <taxon>Tissierellia</taxon>
        <taxon>Tissierellales</taxon>
        <taxon>Gottschalkiaceae</taxon>
        <taxon>Andreesenia</taxon>
    </lineage>
</organism>
<dbReference type="SMART" id="SM01058">
    <property type="entry name" value="CarD_TRCF"/>
    <property type="match status" value="1"/>
</dbReference>
<dbReference type="GO" id="GO:0016787">
    <property type="term" value="F:hydrolase activity"/>
    <property type="evidence" value="ECO:0007669"/>
    <property type="project" value="UniProtKB-KW"/>
</dbReference>
<evidence type="ECO:0000256" key="9">
    <source>
        <dbReference type="ARBA" id="ARBA00023204"/>
    </source>
</evidence>
<dbReference type="Gene3D" id="3.40.50.300">
    <property type="entry name" value="P-loop containing nucleotide triphosphate hydrolases"/>
    <property type="match status" value="2"/>
</dbReference>
<dbReference type="NCBIfam" id="TIGR00580">
    <property type="entry name" value="mfd"/>
    <property type="match status" value="1"/>
</dbReference>
<evidence type="ECO:0000256" key="14">
    <source>
        <dbReference type="SAM" id="Coils"/>
    </source>
</evidence>